<accession>A0A0A9YLV8</accession>
<name>A0A0A9YLV8_LYGHE</name>
<feature type="compositionally biased region" description="Polar residues" evidence="1">
    <location>
        <begin position="385"/>
        <end position="394"/>
    </location>
</feature>
<feature type="region of interest" description="Disordered" evidence="1">
    <location>
        <begin position="579"/>
        <end position="620"/>
    </location>
</feature>
<feature type="region of interest" description="Disordered" evidence="1">
    <location>
        <begin position="347"/>
        <end position="394"/>
    </location>
</feature>
<reference evidence="2" key="1">
    <citation type="journal article" date="2014" name="PLoS ONE">
        <title>Transcriptome-Based Identification of ABC Transporters in the Western Tarnished Plant Bug Lygus hesperus.</title>
        <authorList>
            <person name="Hull J.J."/>
            <person name="Chaney K."/>
            <person name="Geib S.M."/>
            <person name="Fabrick J.A."/>
            <person name="Brent C.S."/>
            <person name="Walsh D."/>
            <person name="Lavine L.C."/>
        </authorList>
    </citation>
    <scope>NUCLEOTIDE SEQUENCE</scope>
</reference>
<protein>
    <submittedName>
        <fullName evidence="2">Uncharacterized protein</fullName>
    </submittedName>
</protein>
<feature type="region of interest" description="Disordered" evidence="1">
    <location>
        <begin position="659"/>
        <end position="692"/>
    </location>
</feature>
<feature type="compositionally biased region" description="Low complexity" evidence="1">
    <location>
        <begin position="591"/>
        <end position="600"/>
    </location>
</feature>
<feature type="region of interest" description="Disordered" evidence="1">
    <location>
        <begin position="1"/>
        <end position="54"/>
    </location>
</feature>
<evidence type="ECO:0000256" key="1">
    <source>
        <dbReference type="SAM" id="MobiDB-lite"/>
    </source>
</evidence>
<feature type="compositionally biased region" description="Polar residues" evidence="1">
    <location>
        <begin position="681"/>
        <end position="692"/>
    </location>
</feature>
<feature type="compositionally biased region" description="Basic and acidic residues" evidence="1">
    <location>
        <begin position="35"/>
        <end position="51"/>
    </location>
</feature>
<gene>
    <name evidence="2" type="ORF">CM83_15778</name>
</gene>
<sequence>MQASMNEFVQFLEGRDDGVHQSTENSELMEPRSPSSREDSRTISKQLDDSNKLPPPSYIEELVFGILGISEAEQNTAAPSLCLPRDVVPSGRPSDPKTFAIDGSNESYGGNWDEGLLENDYDFPCLSSYAHEVVITTETQSSGTADKEIADQLVANANEYSLDVLAQEKLDGQGFQVEEALHMAAAPNVMCKSVIDTLQEDSTFFEDMGFDMRNSTELKDCKSYYESSTSEINAEGSQEDVSPACSNLHIVPMSDGMMEVTSSPPEEFAVSLNRDGVVEMGQVSSPDVAKVPISTGQPMTPPTCQVVASTSQRPVLDLSSCCGPYGAVVKNQIVLACSGDAILSENESLDSQDMPKLVRADDPPQPVTDQIYDSPPELDRVDLPPSNTAKKGVKTTTSTLASAAGEDLLKSSKKVTLGGLPETIQEATSQEELNDSLGKIVPSFTPDISNQIPAYMNEIYDIRNISLEPTCSSIIENTTSPPQPPGSLPLLPVTEEPKVYKTFKKVSPTKKTKSPDIKSKDSCGVDKGFVRDLLRSVNGAPNSLSGPNCVVEFTNKAPVKHSIRKGLVVGISQVHEKHLDSSGNNTIMGNSLFSSSPSTSTKNVPNASMQPKSTPSPSIVEESSLKMDFKSLSDLPTLLEISGVRSQVKVRSNLDVSDRSAFNPSLHKKVSSSERPSSTSRKTVPQQSKKSDVISQVATKGDITTCSATSSTTLKKTTTIIANVAGDVVNGVRVPQTVEDIKMKKSAQIKMLEKPVASTSVKVSLPISSLDLFSVKPITETAKRVDASCKENTDVILGVSTPTMAQRKQYTTPSIEYDSKSLLVEGASNESRNDQTMMKKEVLNVPNA</sequence>
<evidence type="ECO:0000313" key="2">
    <source>
        <dbReference type="EMBL" id="JAG34052.1"/>
    </source>
</evidence>
<feature type="compositionally biased region" description="Polar residues" evidence="1">
    <location>
        <begin position="601"/>
        <end position="617"/>
    </location>
</feature>
<dbReference type="AlphaFoldDB" id="A0A0A9YLV8"/>
<dbReference type="EMBL" id="GBHO01009552">
    <property type="protein sequence ID" value="JAG34052.1"/>
    <property type="molecule type" value="Transcribed_RNA"/>
</dbReference>
<reference evidence="2" key="2">
    <citation type="submission" date="2014-07" db="EMBL/GenBank/DDBJ databases">
        <authorList>
            <person name="Hull J."/>
        </authorList>
    </citation>
    <scope>NUCLEOTIDE SEQUENCE</scope>
</reference>
<proteinExistence type="predicted"/>
<organism evidence="2">
    <name type="scientific">Lygus hesperus</name>
    <name type="common">Western plant bug</name>
    <dbReference type="NCBI Taxonomy" id="30085"/>
    <lineage>
        <taxon>Eukaryota</taxon>
        <taxon>Metazoa</taxon>
        <taxon>Ecdysozoa</taxon>
        <taxon>Arthropoda</taxon>
        <taxon>Hexapoda</taxon>
        <taxon>Insecta</taxon>
        <taxon>Pterygota</taxon>
        <taxon>Neoptera</taxon>
        <taxon>Paraneoptera</taxon>
        <taxon>Hemiptera</taxon>
        <taxon>Heteroptera</taxon>
        <taxon>Panheteroptera</taxon>
        <taxon>Cimicomorpha</taxon>
        <taxon>Miridae</taxon>
        <taxon>Mirini</taxon>
        <taxon>Lygus</taxon>
    </lineage>
</organism>
<feature type="non-terminal residue" evidence="2">
    <location>
        <position position="848"/>
    </location>
</feature>